<feature type="compositionally biased region" description="Basic and acidic residues" evidence="14">
    <location>
        <begin position="7"/>
        <end position="17"/>
    </location>
</feature>
<keyword evidence="7" id="KW-0342">GTP-binding</keyword>
<dbReference type="GO" id="GO:0004383">
    <property type="term" value="F:guanylate cyclase activity"/>
    <property type="evidence" value="ECO:0007669"/>
    <property type="project" value="UniProtKB-EC"/>
</dbReference>
<evidence type="ECO:0000256" key="13">
    <source>
        <dbReference type="RuleBase" id="RU000405"/>
    </source>
</evidence>
<evidence type="ECO:0000256" key="5">
    <source>
        <dbReference type="ARBA" id="ARBA00022741"/>
    </source>
</evidence>
<comment type="similarity">
    <text evidence="13">Belongs to the adenylyl cyclase class-4/guanylyl cyclase family.</text>
</comment>
<feature type="transmembrane region" description="Helical" evidence="15">
    <location>
        <begin position="62"/>
        <end position="82"/>
    </location>
</feature>
<dbReference type="InterPro" id="IPR029787">
    <property type="entry name" value="Nucleotide_cyclase"/>
</dbReference>
<organism evidence="17 18">
    <name type="scientific">Littorina saxatilis</name>
    <dbReference type="NCBI Taxonomy" id="31220"/>
    <lineage>
        <taxon>Eukaryota</taxon>
        <taxon>Metazoa</taxon>
        <taxon>Spiralia</taxon>
        <taxon>Lophotrochozoa</taxon>
        <taxon>Mollusca</taxon>
        <taxon>Gastropoda</taxon>
        <taxon>Caenogastropoda</taxon>
        <taxon>Littorinimorpha</taxon>
        <taxon>Littorinoidea</taxon>
        <taxon>Littorinidae</taxon>
        <taxon>Littorina</taxon>
    </lineage>
</organism>
<dbReference type="AlphaFoldDB" id="A0AAN9AW42"/>
<evidence type="ECO:0000256" key="2">
    <source>
        <dbReference type="ARBA" id="ARBA00012202"/>
    </source>
</evidence>
<evidence type="ECO:0000256" key="1">
    <source>
        <dbReference type="ARBA" id="ARBA00004479"/>
    </source>
</evidence>
<keyword evidence="11 13" id="KW-0456">Lyase</keyword>
<evidence type="ECO:0000256" key="10">
    <source>
        <dbReference type="ARBA" id="ARBA00023180"/>
    </source>
</evidence>
<dbReference type="InterPro" id="IPR050401">
    <property type="entry name" value="Cyclic_nucleotide_synthase"/>
</dbReference>
<dbReference type="Pfam" id="PF07701">
    <property type="entry name" value="HNOBA"/>
    <property type="match status" value="1"/>
</dbReference>
<keyword evidence="4" id="KW-0732">Signal</keyword>
<dbReference type="CDD" id="cd07302">
    <property type="entry name" value="CHD"/>
    <property type="match status" value="1"/>
</dbReference>
<dbReference type="PANTHER" id="PTHR11920:SF499">
    <property type="entry name" value="GUANYLATE CYCLASE DOMAIN-CONTAINING PROTEIN"/>
    <property type="match status" value="1"/>
</dbReference>
<keyword evidence="3 15" id="KW-0812">Transmembrane</keyword>
<dbReference type="FunFam" id="3.30.70.1230:FF:000004">
    <property type="entry name" value="Guanylate cyclase"/>
    <property type="match status" value="1"/>
</dbReference>
<dbReference type="Gene3D" id="3.30.70.1230">
    <property type="entry name" value="Nucleotide cyclase"/>
    <property type="match status" value="1"/>
</dbReference>
<keyword evidence="18" id="KW-1185">Reference proteome</keyword>
<dbReference type="SMART" id="SM00044">
    <property type="entry name" value="CYCc"/>
    <property type="match status" value="1"/>
</dbReference>
<feature type="domain" description="Guanylate cyclase" evidence="16">
    <location>
        <begin position="428"/>
        <end position="558"/>
    </location>
</feature>
<dbReference type="Proteomes" id="UP001374579">
    <property type="component" value="Unassembled WGS sequence"/>
</dbReference>
<gene>
    <name evidence="17" type="ORF">V1264_007316</name>
</gene>
<dbReference type="PANTHER" id="PTHR11920">
    <property type="entry name" value="GUANYLYL CYCLASE"/>
    <property type="match status" value="1"/>
</dbReference>
<keyword evidence="12" id="KW-0141">cGMP biosynthesis</keyword>
<evidence type="ECO:0000256" key="14">
    <source>
        <dbReference type="SAM" id="MobiDB-lite"/>
    </source>
</evidence>
<sequence>MTAYENKGMDMRSRSSSKEFLANSDHDEEDPFGNMMFVSMRQNFCYADPVTSRGKMIQMIRAIALIVTPLAMLMGFTAYWLVINVDESNELKRAQNQVLDAQLMGGAIHGLQLERSSVVYAIQTANTSSLNSSYYFSDGYIDELSDWPGACKYKNKTHLKDSLWSHRNNLSRNGTFTTHKEVEFYTEINQCFLIHLAETSKYMHHGTLWQDYVAYKTIIKAKEAVGVAMSLGIAFFEVGDLPIDDFLLLRENDGNAQEDIDAFTMYSDYGKQRYEQQQHTYPQIFAEMEDYRQKWAINSYPNASFEEGETFHNKMLAYLDIMNEVKADMRIYLLDVIDRESNNADTMIVIASIVFVVVVILTPTLICLMHNLTNSIQRYAFDASKKSEELSIEKSRSDSLLYQMLPKSVAQQLKMNRTVSAEHYDSVTIYFSDIVGFTDLSSRSTPLQVVAFLNTLYHFFDECLDHYDVYKVETIGDAYMVVSGLPQRNGTKHSSEVALMALDLMSGVHSFTIPHLPEEPLRLRIGIHTGSVVSGVVGTKMPRYCLFGDTVNTASRMESTGLPMKIQVSEVTAGMLENLHGFELEPRGFVEMKGKGQLKTYWLLNSDRRMRSRLGSRSESIGKASNGLPSVVTPSVTLNNGVLLDAGTL</sequence>
<dbReference type="InterPro" id="IPR001054">
    <property type="entry name" value="A/G_cyclase"/>
</dbReference>
<evidence type="ECO:0000256" key="9">
    <source>
        <dbReference type="ARBA" id="ARBA00023170"/>
    </source>
</evidence>
<keyword evidence="9" id="KW-0675">Receptor</keyword>
<keyword evidence="5" id="KW-0547">Nucleotide-binding</keyword>
<protein>
    <recommendedName>
        <fullName evidence="2">guanylate cyclase</fullName>
        <ecNumber evidence="2">4.6.1.2</ecNumber>
    </recommendedName>
</protein>
<evidence type="ECO:0000256" key="12">
    <source>
        <dbReference type="ARBA" id="ARBA00023293"/>
    </source>
</evidence>
<dbReference type="PROSITE" id="PS50125">
    <property type="entry name" value="GUANYLATE_CYCLASE_2"/>
    <property type="match status" value="1"/>
</dbReference>
<feature type="transmembrane region" description="Helical" evidence="15">
    <location>
        <begin position="347"/>
        <end position="368"/>
    </location>
</feature>
<reference evidence="17 18" key="1">
    <citation type="submission" date="2024-02" db="EMBL/GenBank/DDBJ databases">
        <title>Chromosome-scale genome assembly of the rough periwinkle Littorina saxatilis.</title>
        <authorList>
            <person name="De Jode A."/>
            <person name="Faria R."/>
            <person name="Formenti G."/>
            <person name="Sims Y."/>
            <person name="Smith T.P."/>
            <person name="Tracey A."/>
            <person name="Wood J.M.D."/>
            <person name="Zagrodzka Z.B."/>
            <person name="Johannesson K."/>
            <person name="Butlin R.K."/>
            <person name="Leder E.H."/>
        </authorList>
    </citation>
    <scope>NUCLEOTIDE SEQUENCE [LARGE SCALE GENOMIC DNA]</scope>
    <source>
        <strain evidence="17">Snail1</strain>
        <tissue evidence="17">Muscle</tissue>
    </source>
</reference>
<dbReference type="InterPro" id="IPR011645">
    <property type="entry name" value="HNOB_dom_associated"/>
</dbReference>
<dbReference type="InterPro" id="IPR018297">
    <property type="entry name" value="A/G_cyclase_CS"/>
</dbReference>
<keyword evidence="8 15" id="KW-0472">Membrane</keyword>
<name>A0AAN9AW42_9CAEN</name>
<dbReference type="Gene3D" id="6.10.250.780">
    <property type="match status" value="1"/>
</dbReference>
<accession>A0AAN9AW42</accession>
<evidence type="ECO:0000256" key="8">
    <source>
        <dbReference type="ARBA" id="ARBA00023136"/>
    </source>
</evidence>
<dbReference type="Pfam" id="PF08376">
    <property type="entry name" value="NIT"/>
    <property type="match status" value="1"/>
</dbReference>
<dbReference type="InterPro" id="IPR013587">
    <property type="entry name" value="Nitrate/nitrite_sensing"/>
</dbReference>
<proteinExistence type="inferred from homology"/>
<evidence type="ECO:0000256" key="15">
    <source>
        <dbReference type="SAM" id="Phobius"/>
    </source>
</evidence>
<comment type="caution">
    <text evidence="17">The sequence shown here is derived from an EMBL/GenBank/DDBJ whole genome shotgun (WGS) entry which is preliminary data.</text>
</comment>
<evidence type="ECO:0000256" key="7">
    <source>
        <dbReference type="ARBA" id="ARBA00023134"/>
    </source>
</evidence>
<dbReference type="EMBL" id="JBAMIC010000019">
    <property type="protein sequence ID" value="KAK7093594.1"/>
    <property type="molecule type" value="Genomic_DNA"/>
</dbReference>
<dbReference type="GO" id="GO:0035556">
    <property type="term" value="P:intracellular signal transduction"/>
    <property type="evidence" value="ECO:0007669"/>
    <property type="project" value="InterPro"/>
</dbReference>
<evidence type="ECO:0000256" key="6">
    <source>
        <dbReference type="ARBA" id="ARBA00022989"/>
    </source>
</evidence>
<evidence type="ECO:0000256" key="3">
    <source>
        <dbReference type="ARBA" id="ARBA00022692"/>
    </source>
</evidence>
<keyword evidence="6 15" id="KW-1133">Transmembrane helix</keyword>
<dbReference type="PROSITE" id="PS00452">
    <property type="entry name" value="GUANYLATE_CYCLASE_1"/>
    <property type="match status" value="1"/>
</dbReference>
<dbReference type="EC" id="4.6.1.2" evidence="2"/>
<comment type="subcellular location">
    <subcellularLocation>
        <location evidence="1">Membrane</location>
        <topology evidence="1">Single-pass type I membrane protein</topology>
    </subcellularLocation>
</comment>
<evidence type="ECO:0000256" key="4">
    <source>
        <dbReference type="ARBA" id="ARBA00022729"/>
    </source>
</evidence>
<dbReference type="GO" id="GO:0005525">
    <property type="term" value="F:GTP binding"/>
    <property type="evidence" value="ECO:0007669"/>
    <property type="project" value="UniProtKB-KW"/>
</dbReference>
<dbReference type="SUPFAM" id="SSF55073">
    <property type="entry name" value="Nucleotide cyclase"/>
    <property type="match status" value="1"/>
</dbReference>
<evidence type="ECO:0000313" key="18">
    <source>
        <dbReference type="Proteomes" id="UP001374579"/>
    </source>
</evidence>
<dbReference type="GO" id="GO:0007168">
    <property type="term" value="P:receptor guanylyl cyclase signaling pathway"/>
    <property type="evidence" value="ECO:0007669"/>
    <property type="project" value="TreeGrafter"/>
</dbReference>
<feature type="region of interest" description="Disordered" evidence="14">
    <location>
        <begin position="1"/>
        <end position="25"/>
    </location>
</feature>
<evidence type="ECO:0000259" key="16">
    <source>
        <dbReference type="PROSITE" id="PS50125"/>
    </source>
</evidence>
<evidence type="ECO:0000256" key="11">
    <source>
        <dbReference type="ARBA" id="ARBA00023239"/>
    </source>
</evidence>
<evidence type="ECO:0000313" key="17">
    <source>
        <dbReference type="EMBL" id="KAK7093594.1"/>
    </source>
</evidence>
<dbReference type="GO" id="GO:0004016">
    <property type="term" value="F:adenylate cyclase activity"/>
    <property type="evidence" value="ECO:0007669"/>
    <property type="project" value="TreeGrafter"/>
</dbReference>
<dbReference type="GO" id="GO:0005886">
    <property type="term" value="C:plasma membrane"/>
    <property type="evidence" value="ECO:0007669"/>
    <property type="project" value="TreeGrafter"/>
</dbReference>
<dbReference type="Pfam" id="PF00211">
    <property type="entry name" value="Guanylate_cyc"/>
    <property type="match status" value="1"/>
</dbReference>
<keyword evidence="10" id="KW-0325">Glycoprotein</keyword>
<dbReference type="GO" id="GO:0001653">
    <property type="term" value="F:peptide receptor activity"/>
    <property type="evidence" value="ECO:0007669"/>
    <property type="project" value="TreeGrafter"/>
</dbReference>